<dbReference type="InterPro" id="IPR015340">
    <property type="entry name" value="A_amylase_C_dom"/>
</dbReference>
<dbReference type="GO" id="GO:2001070">
    <property type="term" value="F:starch binding"/>
    <property type="evidence" value="ECO:0007669"/>
    <property type="project" value="InterPro"/>
</dbReference>
<dbReference type="GO" id="GO:0004556">
    <property type="term" value="F:alpha-amylase activity"/>
    <property type="evidence" value="ECO:0007669"/>
    <property type="project" value="UniProtKB-EC"/>
</dbReference>
<evidence type="ECO:0000256" key="8">
    <source>
        <dbReference type="ARBA" id="ARBA00022837"/>
    </source>
</evidence>
<dbReference type="EMBL" id="LKEB01000001">
    <property type="protein sequence ID" value="ROW18195.1"/>
    <property type="molecule type" value="Genomic_DNA"/>
</dbReference>
<reference evidence="16 17" key="1">
    <citation type="submission" date="2015-09" db="EMBL/GenBank/DDBJ databases">
        <title>Host preference determinants of Valsa canker pathogens revealed by comparative genomics.</title>
        <authorList>
            <person name="Yin Z."/>
            <person name="Huang L."/>
        </authorList>
    </citation>
    <scope>NUCLEOTIDE SEQUENCE [LARGE SCALE GENOMIC DNA]</scope>
    <source>
        <strain evidence="16 17">SXYLt</strain>
    </source>
</reference>
<dbReference type="SUPFAM" id="SSF51445">
    <property type="entry name" value="(Trans)glycosidases"/>
    <property type="match status" value="1"/>
</dbReference>
<feature type="chain" id="PRO_5019060098" description="alpha-amylase" evidence="14">
    <location>
        <begin position="22"/>
        <end position="626"/>
    </location>
</feature>
<dbReference type="SMART" id="SM01065">
    <property type="entry name" value="CBM_2"/>
    <property type="match status" value="1"/>
</dbReference>
<evidence type="ECO:0000256" key="2">
    <source>
        <dbReference type="ARBA" id="ARBA00001913"/>
    </source>
</evidence>
<keyword evidence="5" id="KW-0479">Metal-binding</keyword>
<evidence type="ECO:0000256" key="13">
    <source>
        <dbReference type="ARBA" id="ARBA00023326"/>
    </source>
</evidence>
<comment type="caution">
    <text evidence="16">The sequence shown here is derived from an EMBL/GenBank/DDBJ whole genome shotgun (WGS) entry which is preliminary data.</text>
</comment>
<evidence type="ECO:0000256" key="12">
    <source>
        <dbReference type="ARBA" id="ARBA00023295"/>
    </source>
</evidence>
<dbReference type="Pfam" id="PF00686">
    <property type="entry name" value="CBM_20"/>
    <property type="match status" value="1"/>
</dbReference>
<evidence type="ECO:0000256" key="6">
    <source>
        <dbReference type="ARBA" id="ARBA00022729"/>
    </source>
</evidence>
<evidence type="ECO:0000256" key="10">
    <source>
        <dbReference type="ARBA" id="ARBA00023180"/>
    </source>
</evidence>
<dbReference type="Gene3D" id="2.60.40.1180">
    <property type="entry name" value="Golgi alpha-mannosidase II"/>
    <property type="match status" value="1"/>
</dbReference>
<dbReference type="PROSITE" id="PS51166">
    <property type="entry name" value="CBM20"/>
    <property type="match status" value="1"/>
</dbReference>
<keyword evidence="11" id="KW-0119">Carbohydrate metabolism</keyword>
<dbReference type="FunFam" id="2.60.40.10:FF:000552">
    <property type="entry name" value="Related to glucoamylase"/>
    <property type="match status" value="1"/>
</dbReference>
<dbReference type="Proteomes" id="UP000285146">
    <property type="component" value="Unassembled WGS sequence"/>
</dbReference>
<dbReference type="CDD" id="cd05811">
    <property type="entry name" value="CBM20_glucoamylase"/>
    <property type="match status" value="1"/>
</dbReference>
<protein>
    <recommendedName>
        <fullName evidence="4">alpha-amylase</fullName>
        <ecNumber evidence="4">3.2.1.1</ecNumber>
    </recommendedName>
</protein>
<evidence type="ECO:0000256" key="1">
    <source>
        <dbReference type="ARBA" id="ARBA00000548"/>
    </source>
</evidence>
<dbReference type="InterPro" id="IPR002044">
    <property type="entry name" value="CBM20"/>
</dbReference>
<evidence type="ECO:0000256" key="7">
    <source>
        <dbReference type="ARBA" id="ARBA00022801"/>
    </source>
</evidence>
<keyword evidence="8" id="KW-0106">Calcium</keyword>
<dbReference type="GO" id="GO:0005509">
    <property type="term" value="F:calcium ion binding"/>
    <property type="evidence" value="ECO:0007669"/>
    <property type="project" value="InterPro"/>
</dbReference>
<dbReference type="InterPro" id="IPR017853">
    <property type="entry name" value="GH"/>
</dbReference>
<dbReference type="SUPFAM" id="SSF51011">
    <property type="entry name" value="Glycosyl hydrolase domain"/>
    <property type="match status" value="1"/>
</dbReference>
<dbReference type="InterPro" id="IPR013784">
    <property type="entry name" value="Carb-bd-like_fold"/>
</dbReference>
<evidence type="ECO:0000256" key="4">
    <source>
        <dbReference type="ARBA" id="ARBA00012595"/>
    </source>
</evidence>
<comment type="cofactor">
    <cofactor evidence="2">
        <name>Ca(2+)</name>
        <dbReference type="ChEBI" id="CHEBI:29108"/>
    </cofactor>
</comment>
<dbReference type="PANTHER" id="PTHR10357">
    <property type="entry name" value="ALPHA-AMYLASE FAMILY MEMBER"/>
    <property type="match status" value="1"/>
</dbReference>
<keyword evidence="6 14" id="KW-0732">Signal</keyword>
<proteinExistence type="inferred from homology"/>
<dbReference type="STRING" id="1230097.A0A423XNG5"/>
<keyword evidence="12" id="KW-0326">Glycosidase</keyword>
<evidence type="ECO:0000313" key="16">
    <source>
        <dbReference type="EMBL" id="ROW18195.1"/>
    </source>
</evidence>
<dbReference type="SUPFAM" id="SSF49452">
    <property type="entry name" value="Starch-binding domain-like"/>
    <property type="match status" value="1"/>
</dbReference>
<dbReference type="InParanoid" id="A0A423XNG5"/>
<dbReference type="OrthoDB" id="204980at2759"/>
<dbReference type="AlphaFoldDB" id="A0A423XNG5"/>
<evidence type="ECO:0000256" key="9">
    <source>
        <dbReference type="ARBA" id="ARBA00023157"/>
    </source>
</evidence>
<name>A0A423XNG5_9PEZI</name>
<dbReference type="Pfam" id="PF09260">
    <property type="entry name" value="A_amylase_dom_C"/>
    <property type="match status" value="1"/>
</dbReference>
<evidence type="ECO:0000256" key="11">
    <source>
        <dbReference type="ARBA" id="ARBA00023277"/>
    </source>
</evidence>
<keyword evidence="10" id="KW-0325">Glycoprotein</keyword>
<evidence type="ECO:0000313" key="17">
    <source>
        <dbReference type="Proteomes" id="UP000285146"/>
    </source>
</evidence>
<feature type="domain" description="CBM20" evidence="15">
    <location>
        <begin position="522"/>
        <end position="626"/>
    </location>
</feature>
<dbReference type="InterPro" id="IPR013780">
    <property type="entry name" value="Glyco_hydro_b"/>
</dbReference>
<dbReference type="InterPro" id="IPR013783">
    <property type="entry name" value="Ig-like_fold"/>
</dbReference>
<comment type="catalytic activity">
    <reaction evidence="1">
        <text>Endohydrolysis of (1-&gt;4)-alpha-D-glucosidic linkages in polysaccharides containing three or more (1-&gt;4)-alpha-linked D-glucose units.</text>
        <dbReference type="EC" id="3.2.1.1"/>
    </reaction>
</comment>
<dbReference type="InterPro" id="IPR034836">
    <property type="entry name" value="CBM20_glucoamylase"/>
</dbReference>
<keyword evidence="9" id="KW-1015">Disulfide bond</keyword>
<sequence>MSLSSLFSLFVAAAIVVPATTLTPAEWRSQSIYQVMTDRFARTDLSTSYECKTSQQIYCGGTWKGLVSKLDYIQGMGFTAIWISPYVEQMSGNTSDGSSYHGYWAQNIYAVNSAFGTADDLADLSTAVHERGMYLMLDVVTNHYAYDGCGDCVDYSEFVPFNSKSYFHDFCLIDYDNITSCQVCWEGDNTVALADLRTEDSYVQDTFNDWIKEVVANYSIDGIRLDSALQVNYNFTPSFENASGVYLIGEVFNGNVDLVTSYQNNKYMSGLMGYPMWYKITDAFKSTSGSISDLVDRINTWKSTADDTSLYGSFLENHDNARFPSLTSDTALIKTAIAFTVLYDGIPIVYQGQEQQFDGSGVPYNREALWKSGYNTTTELYSWIGSLNAIRSWAISVNSTYLNYNAWPVYSDSNTIGVRKGYSGNQVVGVYSNVGSGGSTTVTLTAANTGFTAGEALTDVLSCTAFTADSSGGLSVTVTNGLPRVFYPTSALSGSSICGGGSATTTATTSTATPTSTKTTASCTATSVAVTFDELVTTSYGTTVKIAGSVAALGSWDTDDAVALSASGYTTSNPLWDVTVNLAPNSVVLYKFIKVGSSGTVTWEADPNHTLTVPCTATTVSASWQT</sequence>
<keyword evidence="13" id="KW-0624">Polysaccharide degradation</keyword>
<dbReference type="Gene3D" id="2.60.40.10">
    <property type="entry name" value="Immunoglobulins"/>
    <property type="match status" value="1"/>
</dbReference>
<keyword evidence="7" id="KW-0378">Hydrolase</keyword>
<dbReference type="GO" id="GO:0000272">
    <property type="term" value="P:polysaccharide catabolic process"/>
    <property type="evidence" value="ECO:0007669"/>
    <property type="project" value="UniProtKB-KW"/>
</dbReference>
<evidence type="ECO:0000256" key="14">
    <source>
        <dbReference type="SAM" id="SignalP"/>
    </source>
</evidence>
<gene>
    <name evidence="16" type="ORF">VPNG_00106</name>
</gene>
<dbReference type="EC" id="3.2.1.1" evidence="4"/>
<dbReference type="Pfam" id="PF00128">
    <property type="entry name" value="Alpha-amylase"/>
    <property type="match status" value="1"/>
</dbReference>
<dbReference type="Gene3D" id="3.20.20.80">
    <property type="entry name" value="Glycosidases"/>
    <property type="match status" value="1"/>
</dbReference>
<organism evidence="16 17">
    <name type="scientific">Cytospora leucostoma</name>
    <dbReference type="NCBI Taxonomy" id="1230097"/>
    <lineage>
        <taxon>Eukaryota</taxon>
        <taxon>Fungi</taxon>
        <taxon>Dikarya</taxon>
        <taxon>Ascomycota</taxon>
        <taxon>Pezizomycotina</taxon>
        <taxon>Sordariomycetes</taxon>
        <taxon>Sordariomycetidae</taxon>
        <taxon>Diaporthales</taxon>
        <taxon>Cytosporaceae</taxon>
        <taxon>Cytospora</taxon>
    </lineage>
</organism>
<dbReference type="InterPro" id="IPR006047">
    <property type="entry name" value="GH13_cat_dom"/>
</dbReference>
<dbReference type="CDD" id="cd11319">
    <property type="entry name" value="AmyAc_euk_AmyA"/>
    <property type="match status" value="1"/>
</dbReference>
<dbReference type="FunFam" id="3.20.20.80:FF:000120">
    <property type="entry name" value="Alpha-amylase A"/>
    <property type="match status" value="1"/>
</dbReference>
<dbReference type="SMART" id="SM00642">
    <property type="entry name" value="Aamy"/>
    <property type="match status" value="1"/>
</dbReference>
<evidence type="ECO:0000256" key="5">
    <source>
        <dbReference type="ARBA" id="ARBA00022723"/>
    </source>
</evidence>
<evidence type="ECO:0000256" key="3">
    <source>
        <dbReference type="ARBA" id="ARBA00008061"/>
    </source>
</evidence>
<dbReference type="PANTHER" id="PTHR10357:SF215">
    <property type="entry name" value="ALPHA-AMYLASE 1"/>
    <property type="match status" value="1"/>
</dbReference>
<keyword evidence="17" id="KW-1185">Reference proteome</keyword>
<accession>A0A423XNG5</accession>
<feature type="signal peptide" evidence="14">
    <location>
        <begin position="1"/>
        <end position="21"/>
    </location>
</feature>
<comment type="similarity">
    <text evidence="3">Belongs to the glycosyl hydrolase 13 family.</text>
</comment>
<evidence type="ECO:0000259" key="15">
    <source>
        <dbReference type="PROSITE" id="PS51166"/>
    </source>
</evidence>